<accession>A0A8H6ZHA7</accession>
<organism evidence="1 2">
    <name type="scientific">Mycena sanguinolenta</name>
    <dbReference type="NCBI Taxonomy" id="230812"/>
    <lineage>
        <taxon>Eukaryota</taxon>
        <taxon>Fungi</taxon>
        <taxon>Dikarya</taxon>
        <taxon>Basidiomycota</taxon>
        <taxon>Agaricomycotina</taxon>
        <taxon>Agaricomycetes</taxon>
        <taxon>Agaricomycetidae</taxon>
        <taxon>Agaricales</taxon>
        <taxon>Marasmiineae</taxon>
        <taxon>Mycenaceae</taxon>
        <taxon>Mycena</taxon>
    </lineage>
</organism>
<evidence type="ECO:0000313" key="1">
    <source>
        <dbReference type="EMBL" id="KAF7377534.1"/>
    </source>
</evidence>
<sequence>MFDAASGFQINGGIFYGISGDMNIHGVQPTIGQGSNPLRVLESGLNTSTRQLVGVQRHGRQGEATRMTWFAGHLVQAFLMDLATHRPQLRSHYLSVLSHLHRGDETAIFLCWVFLVHPVAIHQMIQIPVGQIILRAEPSSILRPTIKATLVACRKDSDTKTGRIRMLLHLHFLSKTIHVSVLPEM</sequence>
<dbReference type="OrthoDB" id="3067954at2759"/>
<evidence type="ECO:0000313" key="2">
    <source>
        <dbReference type="Proteomes" id="UP000623467"/>
    </source>
</evidence>
<dbReference type="AlphaFoldDB" id="A0A8H6ZHA7"/>
<dbReference type="Proteomes" id="UP000623467">
    <property type="component" value="Unassembled WGS sequence"/>
</dbReference>
<dbReference type="EMBL" id="JACAZH010000001">
    <property type="protein sequence ID" value="KAF7377534.1"/>
    <property type="molecule type" value="Genomic_DNA"/>
</dbReference>
<keyword evidence="2" id="KW-1185">Reference proteome</keyword>
<protein>
    <submittedName>
        <fullName evidence="1">Uncharacterized protein</fullName>
    </submittedName>
</protein>
<comment type="caution">
    <text evidence="1">The sequence shown here is derived from an EMBL/GenBank/DDBJ whole genome shotgun (WGS) entry which is preliminary data.</text>
</comment>
<gene>
    <name evidence="1" type="ORF">MSAN_00175500</name>
</gene>
<name>A0A8H6ZHA7_9AGAR</name>
<reference evidence="1" key="1">
    <citation type="submission" date="2020-05" db="EMBL/GenBank/DDBJ databases">
        <title>Mycena genomes resolve the evolution of fungal bioluminescence.</title>
        <authorList>
            <person name="Tsai I.J."/>
        </authorList>
    </citation>
    <scope>NUCLEOTIDE SEQUENCE</scope>
    <source>
        <strain evidence="1">160909Yilan</strain>
    </source>
</reference>
<proteinExistence type="predicted"/>